<sequence length="115" mass="13587">MVLLNYSHVSLNTMKLRIVSNPKHYSYLHTPQQRHICLLAKWASLYLFPAKKERPRTMECYLEVRWSAFPKTDLFTRKKLGVNYFQASFVFEDWFKHTENNKPLSGVGPRAPPQT</sequence>
<gene>
    <name evidence="1" type="ORF">K3G42_028615</name>
</gene>
<name>A0ACB8GCN3_9SAUR</name>
<keyword evidence="2" id="KW-1185">Reference proteome</keyword>
<protein>
    <submittedName>
        <fullName evidence="1">Uncharacterized protein</fullName>
    </submittedName>
</protein>
<reference evidence="1" key="1">
    <citation type="submission" date="2021-08" db="EMBL/GenBank/DDBJ databases">
        <title>The first chromosome-level gecko genome reveals the dynamic sex chromosomes of Neotropical dwarf geckos (Sphaerodactylidae: Sphaerodactylus).</title>
        <authorList>
            <person name="Pinto B.J."/>
            <person name="Keating S.E."/>
            <person name="Gamble T."/>
        </authorList>
    </citation>
    <scope>NUCLEOTIDE SEQUENCE</scope>
    <source>
        <strain evidence="1">TG3544</strain>
    </source>
</reference>
<proteinExistence type="predicted"/>
<evidence type="ECO:0000313" key="2">
    <source>
        <dbReference type="Proteomes" id="UP000827872"/>
    </source>
</evidence>
<organism evidence="1 2">
    <name type="scientific">Sphaerodactylus townsendi</name>
    <dbReference type="NCBI Taxonomy" id="933632"/>
    <lineage>
        <taxon>Eukaryota</taxon>
        <taxon>Metazoa</taxon>
        <taxon>Chordata</taxon>
        <taxon>Craniata</taxon>
        <taxon>Vertebrata</taxon>
        <taxon>Euteleostomi</taxon>
        <taxon>Lepidosauria</taxon>
        <taxon>Squamata</taxon>
        <taxon>Bifurcata</taxon>
        <taxon>Gekkota</taxon>
        <taxon>Sphaerodactylidae</taxon>
        <taxon>Sphaerodactylus</taxon>
    </lineage>
</organism>
<dbReference type="EMBL" id="CM037614">
    <property type="protein sequence ID" value="KAH8017347.1"/>
    <property type="molecule type" value="Genomic_DNA"/>
</dbReference>
<accession>A0ACB8GCN3</accession>
<dbReference type="Proteomes" id="UP000827872">
    <property type="component" value="Linkage Group LG01"/>
</dbReference>
<comment type="caution">
    <text evidence="1">The sequence shown here is derived from an EMBL/GenBank/DDBJ whole genome shotgun (WGS) entry which is preliminary data.</text>
</comment>
<evidence type="ECO:0000313" key="1">
    <source>
        <dbReference type="EMBL" id="KAH8017347.1"/>
    </source>
</evidence>